<sequence length="240" mass="27065">TVFEVPTTTEMINKPSGDPGFNSNLEAQKSFNYEIGFKGRENTGFRYELAVFFIQSEDELVSFEVPGASGRNFFLNAGKSERVGVEAQGGYRLLEVMEFSLGYTYSDFEFTDFFYSGVDLAGKDIPGNPTHRLTWGMDMAFDQSWYSRLEFQFVGEYFVDNANTVTNPEYIANQFVIGREGDLGPFRVSVFMGLNNLFDETYNANTRINAGGDRFFEPAPPFNIFGGVSLNYRLPDTSLN</sequence>
<dbReference type="SUPFAM" id="SSF56935">
    <property type="entry name" value="Porins"/>
    <property type="match status" value="1"/>
</dbReference>
<accession>A0A383AI38</accession>
<keyword evidence="9" id="KW-0998">Cell outer membrane</keyword>
<gene>
    <name evidence="11" type="ORF">METZ01_LOCUS459632</name>
</gene>
<evidence type="ECO:0000256" key="3">
    <source>
        <dbReference type="ARBA" id="ARBA00022496"/>
    </source>
</evidence>
<keyword evidence="8" id="KW-0472">Membrane</keyword>
<organism evidence="11">
    <name type="scientific">marine metagenome</name>
    <dbReference type="NCBI Taxonomy" id="408172"/>
    <lineage>
        <taxon>unclassified sequences</taxon>
        <taxon>metagenomes</taxon>
        <taxon>ecological metagenomes</taxon>
    </lineage>
</organism>
<keyword evidence="6" id="KW-0406">Ion transport</keyword>
<dbReference type="GO" id="GO:0006826">
    <property type="term" value="P:iron ion transport"/>
    <property type="evidence" value="ECO:0007669"/>
    <property type="project" value="UniProtKB-KW"/>
</dbReference>
<proteinExistence type="predicted"/>
<dbReference type="Pfam" id="PF00593">
    <property type="entry name" value="TonB_dep_Rec_b-barrel"/>
    <property type="match status" value="1"/>
</dbReference>
<evidence type="ECO:0000313" key="11">
    <source>
        <dbReference type="EMBL" id="SVE06778.1"/>
    </source>
</evidence>
<keyword evidence="5" id="KW-0408">Iron</keyword>
<evidence type="ECO:0000256" key="2">
    <source>
        <dbReference type="ARBA" id="ARBA00022448"/>
    </source>
</evidence>
<evidence type="ECO:0000256" key="4">
    <source>
        <dbReference type="ARBA" id="ARBA00022692"/>
    </source>
</evidence>
<dbReference type="PANTHER" id="PTHR32552">
    <property type="entry name" value="FERRICHROME IRON RECEPTOR-RELATED"/>
    <property type="match status" value="1"/>
</dbReference>
<keyword evidence="4" id="KW-0812">Transmembrane</keyword>
<dbReference type="EMBL" id="UINC01191906">
    <property type="protein sequence ID" value="SVE06778.1"/>
    <property type="molecule type" value="Genomic_DNA"/>
</dbReference>
<evidence type="ECO:0000256" key="5">
    <source>
        <dbReference type="ARBA" id="ARBA00023004"/>
    </source>
</evidence>
<evidence type="ECO:0000256" key="6">
    <source>
        <dbReference type="ARBA" id="ARBA00023065"/>
    </source>
</evidence>
<evidence type="ECO:0000256" key="7">
    <source>
        <dbReference type="ARBA" id="ARBA00023077"/>
    </source>
</evidence>
<protein>
    <recommendedName>
        <fullName evidence="10">TonB-dependent receptor-like beta-barrel domain-containing protein</fullName>
    </recommendedName>
</protein>
<dbReference type="PROSITE" id="PS52016">
    <property type="entry name" value="TONB_DEPENDENT_REC_3"/>
    <property type="match status" value="1"/>
</dbReference>
<feature type="non-terminal residue" evidence="11">
    <location>
        <position position="1"/>
    </location>
</feature>
<evidence type="ECO:0000256" key="9">
    <source>
        <dbReference type="ARBA" id="ARBA00023237"/>
    </source>
</evidence>
<dbReference type="AlphaFoldDB" id="A0A383AI38"/>
<dbReference type="InterPro" id="IPR036942">
    <property type="entry name" value="Beta-barrel_TonB_sf"/>
</dbReference>
<comment type="subcellular location">
    <subcellularLocation>
        <location evidence="1">Cell outer membrane</location>
        <topology evidence="1">Multi-pass membrane protein</topology>
    </subcellularLocation>
</comment>
<dbReference type="InterPro" id="IPR000531">
    <property type="entry name" value="Beta-barrel_TonB"/>
</dbReference>
<keyword evidence="7" id="KW-0798">TonB box</keyword>
<dbReference type="Gene3D" id="2.40.170.20">
    <property type="entry name" value="TonB-dependent receptor, beta-barrel domain"/>
    <property type="match status" value="1"/>
</dbReference>
<keyword evidence="2" id="KW-0813">Transport</keyword>
<evidence type="ECO:0000256" key="1">
    <source>
        <dbReference type="ARBA" id="ARBA00004571"/>
    </source>
</evidence>
<dbReference type="InterPro" id="IPR039426">
    <property type="entry name" value="TonB-dep_rcpt-like"/>
</dbReference>
<keyword evidence="3" id="KW-0410">Iron transport</keyword>
<dbReference type="GO" id="GO:0009279">
    <property type="term" value="C:cell outer membrane"/>
    <property type="evidence" value="ECO:0007669"/>
    <property type="project" value="UniProtKB-SubCell"/>
</dbReference>
<feature type="domain" description="TonB-dependent receptor-like beta-barrel" evidence="10">
    <location>
        <begin position="2"/>
        <end position="173"/>
    </location>
</feature>
<evidence type="ECO:0000259" key="10">
    <source>
        <dbReference type="Pfam" id="PF00593"/>
    </source>
</evidence>
<reference evidence="11" key="1">
    <citation type="submission" date="2018-05" db="EMBL/GenBank/DDBJ databases">
        <authorList>
            <person name="Lanie J.A."/>
            <person name="Ng W.-L."/>
            <person name="Kazmierczak K.M."/>
            <person name="Andrzejewski T.M."/>
            <person name="Davidsen T.M."/>
            <person name="Wayne K.J."/>
            <person name="Tettelin H."/>
            <person name="Glass J.I."/>
            <person name="Rusch D."/>
            <person name="Podicherti R."/>
            <person name="Tsui H.-C.T."/>
            <person name="Winkler M.E."/>
        </authorList>
    </citation>
    <scope>NUCLEOTIDE SEQUENCE</scope>
</reference>
<name>A0A383AI38_9ZZZZ</name>
<dbReference type="PANTHER" id="PTHR32552:SF81">
    <property type="entry name" value="TONB-DEPENDENT OUTER MEMBRANE RECEPTOR"/>
    <property type="match status" value="1"/>
</dbReference>
<evidence type="ECO:0000256" key="8">
    <source>
        <dbReference type="ARBA" id="ARBA00023136"/>
    </source>
</evidence>